<sequence>VGGGFRQVWSLGSYRSSPGTALVGCFWCGIVVPWTLFGRTGRALQRTCLRLLQTEEEGPVLRRQ</sequence>
<protein>
    <submittedName>
        <fullName evidence="1">Uncharacterized protein</fullName>
    </submittedName>
</protein>
<name>A0AC60NWL0_IXOPE</name>
<keyword evidence="2" id="KW-1185">Reference proteome</keyword>
<organism evidence="1 2">
    <name type="scientific">Ixodes persulcatus</name>
    <name type="common">Taiga tick</name>
    <dbReference type="NCBI Taxonomy" id="34615"/>
    <lineage>
        <taxon>Eukaryota</taxon>
        <taxon>Metazoa</taxon>
        <taxon>Ecdysozoa</taxon>
        <taxon>Arthropoda</taxon>
        <taxon>Chelicerata</taxon>
        <taxon>Arachnida</taxon>
        <taxon>Acari</taxon>
        <taxon>Parasitiformes</taxon>
        <taxon>Ixodida</taxon>
        <taxon>Ixodoidea</taxon>
        <taxon>Ixodidae</taxon>
        <taxon>Ixodinae</taxon>
        <taxon>Ixodes</taxon>
    </lineage>
</organism>
<accession>A0AC60NWL0</accession>
<dbReference type="EMBL" id="JABSTQ010011427">
    <property type="protein sequence ID" value="KAG0411497.1"/>
    <property type="molecule type" value="Genomic_DNA"/>
</dbReference>
<evidence type="ECO:0000313" key="2">
    <source>
        <dbReference type="Proteomes" id="UP000805193"/>
    </source>
</evidence>
<feature type="non-terminal residue" evidence="1">
    <location>
        <position position="1"/>
    </location>
</feature>
<comment type="caution">
    <text evidence="1">The sequence shown here is derived from an EMBL/GenBank/DDBJ whole genome shotgun (WGS) entry which is preliminary data.</text>
</comment>
<reference evidence="1 2" key="1">
    <citation type="journal article" date="2020" name="Cell">
        <title>Large-Scale Comparative Analyses of Tick Genomes Elucidate Their Genetic Diversity and Vector Capacities.</title>
        <authorList>
            <consortium name="Tick Genome and Microbiome Consortium (TIGMIC)"/>
            <person name="Jia N."/>
            <person name="Wang J."/>
            <person name="Shi W."/>
            <person name="Du L."/>
            <person name="Sun Y."/>
            <person name="Zhan W."/>
            <person name="Jiang J.F."/>
            <person name="Wang Q."/>
            <person name="Zhang B."/>
            <person name="Ji P."/>
            <person name="Bell-Sakyi L."/>
            <person name="Cui X.M."/>
            <person name="Yuan T.T."/>
            <person name="Jiang B.G."/>
            <person name="Yang W.F."/>
            <person name="Lam T.T."/>
            <person name="Chang Q.C."/>
            <person name="Ding S.J."/>
            <person name="Wang X.J."/>
            <person name="Zhu J.G."/>
            <person name="Ruan X.D."/>
            <person name="Zhao L."/>
            <person name="Wei J.T."/>
            <person name="Ye R.Z."/>
            <person name="Que T.C."/>
            <person name="Du C.H."/>
            <person name="Zhou Y.H."/>
            <person name="Cheng J.X."/>
            <person name="Dai P.F."/>
            <person name="Guo W.B."/>
            <person name="Han X.H."/>
            <person name="Huang E.J."/>
            <person name="Li L.F."/>
            <person name="Wei W."/>
            <person name="Gao Y.C."/>
            <person name="Liu J.Z."/>
            <person name="Shao H.Z."/>
            <person name="Wang X."/>
            <person name="Wang C.C."/>
            <person name="Yang T.C."/>
            <person name="Huo Q.B."/>
            <person name="Li W."/>
            <person name="Chen H.Y."/>
            <person name="Chen S.E."/>
            <person name="Zhou L.G."/>
            <person name="Ni X.B."/>
            <person name="Tian J.H."/>
            <person name="Sheng Y."/>
            <person name="Liu T."/>
            <person name="Pan Y.S."/>
            <person name="Xia L.Y."/>
            <person name="Li J."/>
            <person name="Zhao F."/>
            <person name="Cao W.C."/>
        </authorList>
    </citation>
    <scope>NUCLEOTIDE SEQUENCE [LARGE SCALE GENOMIC DNA]</scope>
    <source>
        <strain evidence="1">Iper-2018</strain>
    </source>
</reference>
<feature type="non-terminal residue" evidence="1">
    <location>
        <position position="64"/>
    </location>
</feature>
<evidence type="ECO:0000313" key="1">
    <source>
        <dbReference type="EMBL" id="KAG0411497.1"/>
    </source>
</evidence>
<dbReference type="Proteomes" id="UP000805193">
    <property type="component" value="Unassembled WGS sequence"/>
</dbReference>
<gene>
    <name evidence="1" type="ORF">HPB47_011384</name>
</gene>
<proteinExistence type="predicted"/>